<proteinExistence type="predicted"/>
<name>A0ACC3TL55_9ASCO</name>
<protein>
    <submittedName>
        <fullName evidence="1">Uncharacterized protein</fullName>
    </submittedName>
</protein>
<keyword evidence="2" id="KW-1185">Reference proteome</keyword>
<dbReference type="Proteomes" id="UP001489719">
    <property type="component" value="Unassembled WGS sequence"/>
</dbReference>
<sequence>MPIKLLHHKSYHVYNSANIERVKRDEAAARAKEEQEDELLRQRDREQRIEILRRQQRGESIDNSKANSSEEKRQEATDADKAIDRAIAATSAGGRNRARNIDDELAVARATLKLAERRTSSETPFREGGHINFFEELERAESEGTDPISGRQKNELQPQNLRNMRLDKPAEELAPWYATLDMRSTKERVQSEKERERQLQFNTKSKAYLDPLTGMQNYLDRKAEVDLKRRKEALNEPWRAIERGSNAYYAGHSKRIRQNERTNDVDRRTEGSERRISSREPRDGDRNRRESRPGLHRRGRRETVTKFKSNKDYNEMQRLIREQEAREEREQREARELLRSSGTAGTALVKR</sequence>
<accession>A0ACC3TL55</accession>
<evidence type="ECO:0000313" key="2">
    <source>
        <dbReference type="Proteomes" id="UP001489719"/>
    </source>
</evidence>
<reference evidence="2" key="1">
    <citation type="journal article" date="2024" name="Front. Bioeng. Biotechnol.">
        <title>Genome-scale model development and genomic sequencing of the oleaginous clade Lipomyces.</title>
        <authorList>
            <person name="Czajka J.J."/>
            <person name="Han Y."/>
            <person name="Kim J."/>
            <person name="Mondo S.J."/>
            <person name="Hofstad B.A."/>
            <person name="Robles A."/>
            <person name="Haridas S."/>
            <person name="Riley R."/>
            <person name="LaButti K."/>
            <person name="Pangilinan J."/>
            <person name="Andreopoulos W."/>
            <person name="Lipzen A."/>
            <person name="Yan J."/>
            <person name="Wang M."/>
            <person name="Ng V."/>
            <person name="Grigoriev I.V."/>
            <person name="Spatafora J.W."/>
            <person name="Magnuson J.K."/>
            <person name="Baker S.E."/>
            <person name="Pomraning K.R."/>
        </authorList>
    </citation>
    <scope>NUCLEOTIDE SEQUENCE [LARGE SCALE GENOMIC DNA]</scope>
    <source>
        <strain evidence="2">CBS 10300</strain>
    </source>
</reference>
<comment type="caution">
    <text evidence="1">The sequence shown here is derived from an EMBL/GenBank/DDBJ whole genome shotgun (WGS) entry which is preliminary data.</text>
</comment>
<organism evidence="1 2">
    <name type="scientific">Lipomyces orientalis</name>
    <dbReference type="NCBI Taxonomy" id="1233043"/>
    <lineage>
        <taxon>Eukaryota</taxon>
        <taxon>Fungi</taxon>
        <taxon>Dikarya</taxon>
        <taxon>Ascomycota</taxon>
        <taxon>Saccharomycotina</taxon>
        <taxon>Lipomycetes</taxon>
        <taxon>Lipomycetales</taxon>
        <taxon>Lipomycetaceae</taxon>
        <taxon>Lipomyces</taxon>
    </lineage>
</organism>
<evidence type="ECO:0000313" key="1">
    <source>
        <dbReference type="EMBL" id="KAK9321486.1"/>
    </source>
</evidence>
<dbReference type="EMBL" id="MU970097">
    <property type="protein sequence ID" value="KAK9321486.1"/>
    <property type="molecule type" value="Genomic_DNA"/>
</dbReference>
<gene>
    <name evidence="1" type="ORF">V1517DRAFT_362804</name>
</gene>